<dbReference type="InterPro" id="IPR008978">
    <property type="entry name" value="HSP20-like_chaperone"/>
</dbReference>
<dbReference type="InterPro" id="IPR002068">
    <property type="entry name" value="A-crystallin/Hsp20_dom"/>
</dbReference>
<reference evidence="4 5" key="1">
    <citation type="journal article" date="2014" name="Antonie Van Leeuwenhoek">
        <title>Fictibacillus enclensis sp. nov., isolated from marine sediment.</title>
        <authorList>
            <person name="Dastager S.G."/>
            <person name="Mawlankar R."/>
            <person name="Srinivasan K."/>
            <person name="Tang S.K."/>
            <person name="Lee J.C."/>
            <person name="Ramana V.V."/>
            <person name="Shouche Y.S."/>
        </authorList>
    </citation>
    <scope>NUCLEOTIDE SEQUENCE [LARGE SCALE GENOMIC DNA]</scope>
    <source>
        <strain evidence="4 5">NIO-1003</strain>
    </source>
</reference>
<keyword evidence="5" id="KW-1185">Reference proteome</keyword>
<dbReference type="RefSeq" id="WP_061975024.1">
    <property type="nucleotide sequence ID" value="NZ_CP126109.1"/>
</dbReference>
<name>A0A0V8J2V2_9BACL</name>
<comment type="caution">
    <text evidence="4">The sequence shown here is derived from an EMBL/GenBank/DDBJ whole genome shotgun (WGS) entry which is preliminary data.</text>
</comment>
<evidence type="ECO:0000256" key="2">
    <source>
        <dbReference type="RuleBase" id="RU003616"/>
    </source>
</evidence>
<feature type="domain" description="SHSP" evidence="3">
    <location>
        <begin position="29"/>
        <end position="142"/>
    </location>
</feature>
<evidence type="ECO:0000256" key="1">
    <source>
        <dbReference type="PROSITE-ProRule" id="PRU00285"/>
    </source>
</evidence>
<dbReference type="Gene3D" id="2.60.40.790">
    <property type="match status" value="1"/>
</dbReference>
<dbReference type="SUPFAM" id="SSF49764">
    <property type="entry name" value="HSP20-like chaperones"/>
    <property type="match status" value="1"/>
</dbReference>
<dbReference type="AlphaFoldDB" id="A0A0V8J2V2"/>
<dbReference type="OrthoDB" id="1806521at2"/>
<dbReference type="Pfam" id="PF00011">
    <property type="entry name" value="HSP20"/>
    <property type="match status" value="1"/>
</dbReference>
<proteinExistence type="inferred from homology"/>
<protein>
    <recommendedName>
        <fullName evidence="3">SHSP domain-containing protein</fullName>
    </recommendedName>
</protein>
<comment type="similarity">
    <text evidence="1 2">Belongs to the small heat shock protein (HSP20) family.</text>
</comment>
<evidence type="ECO:0000313" key="5">
    <source>
        <dbReference type="Proteomes" id="UP000054099"/>
    </source>
</evidence>
<dbReference type="PROSITE" id="PS01031">
    <property type="entry name" value="SHSP"/>
    <property type="match status" value="1"/>
</dbReference>
<dbReference type="Proteomes" id="UP000054099">
    <property type="component" value="Unassembled WGS sequence"/>
</dbReference>
<organism evidence="4 5">
    <name type="scientific">Fictibacillus enclensis</name>
    <dbReference type="NCBI Taxonomy" id="1017270"/>
    <lineage>
        <taxon>Bacteria</taxon>
        <taxon>Bacillati</taxon>
        <taxon>Bacillota</taxon>
        <taxon>Bacilli</taxon>
        <taxon>Bacillales</taxon>
        <taxon>Fictibacillaceae</taxon>
        <taxon>Fictibacillus</taxon>
    </lineage>
</organism>
<evidence type="ECO:0000259" key="3">
    <source>
        <dbReference type="PROSITE" id="PS01031"/>
    </source>
</evidence>
<evidence type="ECO:0000313" key="4">
    <source>
        <dbReference type="EMBL" id="KSU81235.1"/>
    </source>
</evidence>
<dbReference type="CDD" id="cd06464">
    <property type="entry name" value="ACD_sHsps-like"/>
    <property type="match status" value="1"/>
</dbReference>
<accession>A0A0V8J2V2</accession>
<gene>
    <name evidence="4" type="ORF">AS030_20070</name>
</gene>
<dbReference type="EMBL" id="LNQN01000006">
    <property type="protein sequence ID" value="KSU81235.1"/>
    <property type="molecule type" value="Genomic_DNA"/>
</dbReference>
<sequence length="144" mass="16944">MNPSWGKGNEWKKYADQVLGKDFFEDFKEFGLANQGPLVNIYENKEEIYCLINLPGVKNIEDVNLYVHYRTLKVTGNIDFSIKKFTCVTEEIVSGPIEREIPLPHSVEDRPLDAGYYRGLLYVRLQRLKQEKENQKVKIYDYFE</sequence>